<evidence type="ECO:0000313" key="3">
    <source>
        <dbReference type="Proteomes" id="UP000249547"/>
    </source>
</evidence>
<gene>
    <name evidence="2" type="ORF">LX64_03088</name>
</gene>
<keyword evidence="1" id="KW-0812">Transmembrane</keyword>
<name>A0A327QIM6_9BACT</name>
<keyword evidence="1" id="KW-0472">Membrane</keyword>
<dbReference type="Proteomes" id="UP000249547">
    <property type="component" value="Unassembled WGS sequence"/>
</dbReference>
<organism evidence="2 3">
    <name type="scientific">Chitinophaga skermanii</name>
    <dbReference type="NCBI Taxonomy" id="331697"/>
    <lineage>
        <taxon>Bacteria</taxon>
        <taxon>Pseudomonadati</taxon>
        <taxon>Bacteroidota</taxon>
        <taxon>Chitinophagia</taxon>
        <taxon>Chitinophagales</taxon>
        <taxon>Chitinophagaceae</taxon>
        <taxon>Chitinophaga</taxon>
    </lineage>
</organism>
<sequence length="300" mass="34474">MQQKFFPAFTRFTKQERNGVYALLCLLTGSLLAPYIFSRFFAPVEWKVDEESQGEVHAFLQQAKPVNLPGEKHPNPPRIRLFHFDPNTASFETWLQLGIPARTAKSIVKYRAKGGQFRVADDLKKIYTLEESDYKRILPYVAISKPQQVSLYKDSSRHVQFAARIIQSIDINTADSSSWELLPGIGAGYTRRILKFRERLGGFHDVQQVGETYGLPGSVFNKIQPFLKLGDISLRKIDLNQADEKSLGDHPYINTNLARAIVKYRSVHGPFERVEDLKRLPLVDEINYRKIEYYIAVTKH</sequence>
<dbReference type="InterPro" id="IPR051675">
    <property type="entry name" value="Endo/Exo/Phosphatase_dom_1"/>
</dbReference>
<feature type="transmembrane region" description="Helical" evidence="1">
    <location>
        <begin position="20"/>
        <end position="37"/>
    </location>
</feature>
<keyword evidence="3" id="KW-1185">Reference proteome</keyword>
<dbReference type="PANTHER" id="PTHR21180">
    <property type="entry name" value="ENDONUCLEASE/EXONUCLEASE/PHOSPHATASE FAMILY DOMAIN-CONTAINING PROTEIN 1"/>
    <property type="match status" value="1"/>
</dbReference>
<dbReference type="EMBL" id="QLLL01000005">
    <property type="protein sequence ID" value="RAJ04210.1"/>
    <property type="molecule type" value="Genomic_DNA"/>
</dbReference>
<dbReference type="AlphaFoldDB" id="A0A327QIM6"/>
<dbReference type="SUPFAM" id="SSF47781">
    <property type="entry name" value="RuvA domain 2-like"/>
    <property type="match status" value="3"/>
</dbReference>
<dbReference type="InterPro" id="IPR010994">
    <property type="entry name" value="RuvA_2-like"/>
</dbReference>
<evidence type="ECO:0000313" key="2">
    <source>
        <dbReference type="EMBL" id="RAJ04210.1"/>
    </source>
</evidence>
<keyword evidence="1" id="KW-1133">Transmembrane helix</keyword>
<dbReference type="Pfam" id="PF12836">
    <property type="entry name" value="HHH_3"/>
    <property type="match status" value="3"/>
</dbReference>
<dbReference type="OrthoDB" id="981124at2"/>
<reference evidence="2 3" key="1">
    <citation type="submission" date="2018-06" db="EMBL/GenBank/DDBJ databases">
        <title>Genomic Encyclopedia of Archaeal and Bacterial Type Strains, Phase II (KMG-II): from individual species to whole genera.</title>
        <authorList>
            <person name="Goeker M."/>
        </authorList>
    </citation>
    <scope>NUCLEOTIDE SEQUENCE [LARGE SCALE GENOMIC DNA]</scope>
    <source>
        <strain evidence="2 3">DSM 23857</strain>
    </source>
</reference>
<dbReference type="PANTHER" id="PTHR21180:SF32">
    <property type="entry name" value="ENDONUCLEASE_EXONUCLEASE_PHOSPHATASE FAMILY DOMAIN-CONTAINING PROTEIN 1"/>
    <property type="match status" value="1"/>
</dbReference>
<dbReference type="Gene3D" id="1.10.150.280">
    <property type="entry name" value="AF1531-like domain"/>
    <property type="match status" value="2"/>
</dbReference>
<protein>
    <submittedName>
        <fullName evidence="2">DNA uptake protein ComE-like DNA-binding protein</fullName>
    </submittedName>
</protein>
<dbReference type="RefSeq" id="WP_111598505.1">
    <property type="nucleotide sequence ID" value="NZ_QLLL01000005.1"/>
</dbReference>
<keyword evidence="2" id="KW-0238">DNA-binding</keyword>
<comment type="caution">
    <text evidence="2">The sequence shown here is derived from an EMBL/GenBank/DDBJ whole genome shotgun (WGS) entry which is preliminary data.</text>
</comment>
<proteinExistence type="predicted"/>
<dbReference type="Gene3D" id="1.10.150.320">
    <property type="entry name" value="Photosystem II 12 kDa extrinsic protein"/>
    <property type="match status" value="1"/>
</dbReference>
<evidence type="ECO:0000256" key="1">
    <source>
        <dbReference type="SAM" id="Phobius"/>
    </source>
</evidence>
<dbReference type="GO" id="GO:0003677">
    <property type="term" value="F:DNA binding"/>
    <property type="evidence" value="ECO:0007669"/>
    <property type="project" value="UniProtKB-KW"/>
</dbReference>
<accession>A0A327QIM6</accession>